<dbReference type="AlphaFoldDB" id="A0A644TV99"/>
<name>A0A644TV99_9ZZZZ</name>
<dbReference type="EMBL" id="VSSQ01000051">
    <property type="protein sequence ID" value="MPL70122.1"/>
    <property type="molecule type" value="Genomic_DNA"/>
</dbReference>
<accession>A0A644TV99</accession>
<evidence type="ECO:0000313" key="1">
    <source>
        <dbReference type="EMBL" id="MPL70122.1"/>
    </source>
</evidence>
<proteinExistence type="predicted"/>
<sequence>MKFRAILFLMLFFSFNAFSQVDSNNVVSYDVDGIEIELEQQDSNYVDEESSIIELSDESLKSYIGISEDFLSYINILKDRDSLVYHYILINGESNLTPKIDNINVIDIDKKVDVIFHPNSKKVMYVGEMILNENQAWDFIYETIFDEEGLTRMFIRQYSTFNSVCAQVAFERSEYFFNAQNEVIKKTYEIFDANHNPLNIDDCWMGREDYIKYKSFDELNTVLKIPLEDSSKEEVKEIEEKQLETEE</sequence>
<protein>
    <submittedName>
        <fullName evidence="1">Uncharacterized protein</fullName>
    </submittedName>
</protein>
<reference evidence="1" key="1">
    <citation type="submission" date="2019-08" db="EMBL/GenBank/DDBJ databases">
        <authorList>
            <person name="Kucharzyk K."/>
            <person name="Murdoch R.W."/>
            <person name="Higgins S."/>
            <person name="Loffler F."/>
        </authorList>
    </citation>
    <scope>NUCLEOTIDE SEQUENCE</scope>
</reference>
<gene>
    <name evidence="1" type="ORF">SDC9_15873</name>
</gene>
<comment type="caution">
    <text evidence="1">The sequence shown here is derived from an EMBL/GenBank/DDBJ whole genome shotgun (WGS) entry which is preliminary data.</text>
</comment>
<organism evidence="1">
    <name type="scientific">bioreactor metagenome</name>
    <dbReference type="NCBI Taxonomy" id="1076179"/>
    <lineage>
        <taxon>unclassified sequences</taxon>
        <taxon>metagenomes</taxon>
        <taxon>ecological metagenomes</taxon>
    </lineage>
</organism>